<keyword evidence="2" id="KW-0812">Transmembrane</keyword>
<dbReference type="HOGENOM" id="CLU_1486770_0_0_9"/>
<keyword evidence="4" id="KW-1185">Reference proteome</keyword>
<dbReference type="AlphaFoldDB" id="C8VX07"/>
<evidence type="ECO:0000256" key="1">
    <source>
        <dbReference type="SAM" id="MobiDB-lite"/>
    </source>
</evidence>
<feature type="compositionally biased region" description="Basic and acidic residues" evidence="1">
    <location>
        <begin position="153"/>
        <end position="181"/>
    </location>
</feature>
<accession>C8VX07</accession>
<dbReference type="STRING" id="485916.Dtox_1726"/>
<dbReference type="Proteomes" id="UP000002217">
    <property type="component" value="Chromosome"/>
</dbReference>
<proteinExistence type="predicted"/>
<keyword evidence="2" id="KW-0472">Membrane</keyword>
<dbReference type="KEGG" id="dae:Dtox_1726"/>
<protein>
    <recommendedName>
        <fullName evidence="5">DUF5132 domain-containing protein</fullName>
    </recommendedName>
</protein>
<evidence type="ECO:0000256" key="2">
    <source>
        <dbReference type="SAM" id="Phobius"/>
    </source>
</evidence>
<dbReference type="EMBL" id="CP001720">
    <property type="protein sequence ID" value="ACV62583.1"/>
    <property type="molecule type" value="Genomic_DNA"/>
</dbReference>
<evidence type="ECO:0008006" key="5">
    <source>
        <dbReference type="Google" id="ProtNLM"/>
    </source>
</evidence>
<feature type="compositionally biased region" description="Polar residues" evidence="1">
    <location>
        <begin position="130"/>
        <end position="152"/>
    </location>
</feature>
<evidence type="ECO:0000313" key="3">
    <source>
        <dbReference type="EMBL" id="ACV62583.1"/>
    </source>
</evidence>
<feature type="region of interest" description="Disordered" evidence="1">
    <location>
        <begin position="128"/>
        <end position="181"/>
    </location>
</feature>
<gene>
    <name evidence="3" type="ordered locus">Dtox_1726</name>
</gene>
<reference evidence="3 4" key="1">
    <citation type="journal article" date="2009" name="Stand. Genomic Sci.">
        <title>Complete genome sequence of Desulfotomaculum acetoxidans type strain (5575).</title>
        <authorList>
            <person name="Spring S."/>
            <person name="Lapidus A."/>
            <person name="Schroder M."/>
            <person name="Gleim D."/>
            <person name="Sims D."/>
            <person name="Meincke L."/>
            <person name="Glavina Del Rio T."/>
            <person name="Tice H."/>
            <person name="Copeland A."/>
            <person name="Cheng J.F."/>
            <person name="Lucas S."/>
            <person name="Chen F."/>
            <person name="Nolan M."/>
            <person name="Bruce D."/>
            <person name="Goodwin L."/>
            <person name="Pitluck S."/>
            <person name="Ivanova N."/>
            <person name="Mavromatis K."/>
            <person name="Mikhailova N."/>
            <person name="Pati A."/>
            <person name="Chen A."/>
            <person name="Palaniappan K."/>
            <person name="Land M."/>
            <person name="Hauser L."/>
            <person name="Chang Y.J."/>
            <person name="Jeffries C.D."/>
            <person name="Chain P."/>
            <person name="Saunders E."/>
            <person name="Brettin T."/>
            <person name="Detter J.C."/>
            <person name="Goker M."/>
            <person name="Bristow J."/>
            <person name="Eisen J.A."/>
            <person name="Markowitz V."/>
            <person name="Hugenholtz P."/>
            <person name="Kyrpides N.C."/>
            <person name="Klenk H.P."/>
            <person name="Han C."/>
        </authorList>
    </citation>
    <scope>NUCLEOTIDE SEQUENCE [LARGE SCALE GENOMIC DNA]</scope>
    <source>
        <strain evidence="4">ATCC 49208 / DSM 771 / VKM B-1644</strain>
    </source>
</reference>
<sequence>MRWMRISSLEQFTPVGLIAAGILIGAGSPVIKKSLRGLAVLTTKGILTLADSLKESGDQLNNNWQQLVAEAREQQTSKFNLRDHLHTAGVTAVRGGLCAADEVQGMINQAREKISLYVEEARRELEKSVEQTGSMQKPVEQSESMCNCTDSNCGKDKENTEENYEPHIEEHNFDDAKKYKN</sequence>
<dbReference type="RefSeq" id="WP_015757294.1">
    <property type="nucleotide sequence ID" value="NC_013216.1"/>
</dbReference>
<dbReference type="OrthoDB" id="1681325at2"/>
<evidence type="ECO:0000313" key="4">
    <source>
        <dbReference type="Proteomes" id="UP000002217"/>
    </source>
</evidence>
<organism evidence="3 4">
    <name type="scientific">Desulfofarcimen acetoxidans (strain ATCC 49208 / DSM 771 / KCTC 5769 / VKM B-1644 / 5575)</name>
    <name type="common">Desulfotomaculum acetoxidans</name>
    <dbReference type="NCBI Taxonomy" id="485916"/>
    <lineage>
        <taxon>Bacteria</taxon>
        <taxon>Bacillati</taxon>
        <taxon>Bacillota</taxon>
        <taxon>Clostridia</taxon>
        <taxon>Eubacteriales</taxon>
        <taxon>Peptococcaceae</taxon>
        <taxon>Desulfofarcimen</taxon>
    </lineage>
</organism>
<keyword evidence="2" id="KW-1133">Transmembrane helix</keyword>
<name>C8VX07_DESAS</name>
<feature type="transmembrane region" description="Helical" evidence="2">
    <location>
        <begin position="12"/>
        <end position="31"/>
    </location>
</feature>